<sequence length="127" mass="13217">MHSHAINWFEIPCTQLSRAQAFYEQLLGAPLRRENYGGPGMEMAVFAGEGEEAVRGALMAGPEVAAPGAQGTLVYLNAGASLDAVLSRVGPAGGRISTPRTALPPGMGFFAHIVDCEGNRVGLHALA</sequence>
<keyword evidence="3" id="KW-1185">Reference proteome</keyword>
<evidence type="ECO:0000313" key="2">
    <source>
        <dbReference type="EMBL" id="MFC5520309.1"/>
    </source>
</evidence>
<name>A0ABW0Q7L8_9BURK</name>
<dbReference type="PANTHER" id="PTHR33993">
    <property type="entry name" value="GLYOXALASE-RELATED"/>
    <property type="match status" value="1"/>
</dbReference>
<comment type="caution">
    <text evidence="2">The sequence shown here is derived from an EMBL/GenBank/DDBJ whole genome shotgun (WGS) entry which is preliminary data.</text>
</comment>
<evidence type="ECO:0000259" key="1">
    <source>
        <dbReference type="PROSITE" id="PS51819"/>
    </source>
</evidence>
<dbReference type="Gene3D" id="3.10.180.10">
    <property type="entry name" value="2,3-Dihydroxybiphenyl 1,2-Dioxygenase, domain 1"/>
    <property type="match status" value="1"/>
</dbReference>
<dbReference type="EMBL" id="JBHSMX010000010">
    <property type="protein sequence ID" value="MFC5520309.1"/>
    <property type="molecule type" value="Genomic_DNA"/>
</dbReference>
<accession>A0ABW0Q7L8</accession>
<proteinExistence type="predicted"/>
<dbReference type="Proteomes" id="UP001596084">
    <property type="component" value="Unassembled WGS sequence"/>
</dbReference>
<dbReference type="SUPFAM" id="SSF54593">
    <property type="entry name" value="Glyoxalase/Bleomycin resistance protein/Dihydroxybiphenyl dioxygenase"/>
    <property type="match status" value="1"/>
</dbReference>
<dbReference type="InterPro" id="IPR037523">
    <property type="entry name" value="VOC_core"/>
</dbReference>
<protein>
    <submittedName>
        <fullName evidence="2">VOC family protein</fullName>
    </submittedName>
</protein>
<dbReference type="RefSeq" id="WP_068835218.1">
    <property type="nucleotide sequence ID" value="NZ_JBHSMX010000010.1"/>
</dbReference>
<evidence type="ECO:0000313" key="3">
    <source>
        <dbReference type="Proteomes" id="UP001596084"/>
    </source>
</evidence>
<organism evidence="2 3">
    <name type="scientific">Polaromonas jejuensis</name>
    <dbReference type="NCBI Taxonomy" id="457502"/>
    <lineage>
        <taxon>Bacteria</taxon>
        <taxon>Pseudomonadati</taxon>
        <taxon>Pseudomonadota</taxon>
        <taxon>Betaproteobacteria</taxon>
        <taxon>Burkholderiales</taxon>
        <taxon>Comamonadaceae</taxon>
        <taxon>Polaromonas</taxon>
    </lineage>
</organism>
<feature type="domain" description="VOC" evidence="1">
    <location>
        <begin position="5"/>
        <end position="126"/>
    </location>
</feature>
<reference evidence="3" key="1">
    <citation type="journal article" date="2019" name="Int. J. Syst. Evol. Microbiol.">
        <title>The Global Catalogue of Microorganisms (GCM) 10K type strain sequencing project: providing services to taxonomists for standard genome sequencing and annotation.</title>
        <authorList>
            <consortium name="The Broad Institute Genomics Platform"/>
            <consortium name="The Broad Institute Genome Sequencing Center for Infectious Disease"/>
            <person name="Wu L."/>
            <person name="Ma J."/>
        </authorList>
    </citation>
    <scope>NUCLEOTIDE SEQUENCE [LARGE SCALE GENOMIC DNA]</scope>
    <source>
        <strain evidence="3">CGMCC 4.7277</strain>
    </source>
</reference>
<dbReference type="CDD" id="cd07247">
    <property type="entry name" value="SgaA_N_like"/>
    <property type="match status" value="1"/>
</dbReference>
<dbReference type="InterPro" id="IPR029068">
    <property type="entry name" value="Glyas_Bleomycin-R_OHBP_Dase"/>
</dbReference>
<dbReference type="PANTHER" id="PTHR33993:SF2">
    <property type="entry name" value="VOC DOMAIN-CONTAINING PROTEIN"/>
    <property type="match status" value="1"/>
</dbReference>
<dbReference type="InterPro" id="IPR052164">
    <property type="entry name" value="Anthracycline_SecMetBiosynth"/>
</dbReference>
<gene>
    <name evidence="2" type="ORF">ACFPP7_05185</name>
</gene>
<dbReference type="InterPro" id="IPR004360">
    <property type="entry name" value="Glyas_Fos-R_dOase_dom"/>
</dbReference>
<dbReference type="PROSITE" id="PS51819">
    <property type="entry name" value="VOC"/>
    <property type="match status" value="1"/>
</dbReference>
<dbReference type="Pfam" id="PF00903">
    <property type="entry name" value="Glyoxalase"/>
    <property type="match status" value="1"/>
</dbReference>